<keyword evidence="3" id="KW-1185">Reference proteome</keyword>
<reference evidence="2" key="1">
    <citation type="submission" date="2021-03" db="EMBL/GenBank/DDBJ databases">
        <authorList>
            <person name="Wang G."/>
        </authorList>
    </citation>
    <scope>NUCLEOTIDE SEQUENCE</scope>
    <source>
        <strain evidence="2">KCTC 12899</strain>
    </source>
</reference>
<gene>
    <name evidence="2" type="ORF">J3U88_14685</name>
</gene>
<name>A0A8J7Q952_9BACT</name>
<keyword evidence="1" id="KW-1133">Transmembrane helix</keyword>
<feature type="transmembrane region" description="Helical" evidence="1">
    <location>
        <begin position="35"/>
        <end position="55"/>
    </location>
</feature>
<evidence type="ECO:0000313" key="3">
    <source>
        <dbReference type="Proteomes" id="UP000664417"/>
    </source>
</evidence>
<comment type="caution">
    <text evidence="2">The sequence shown here is derived from an EMBL/GenBank/DDBJ whole genome shotgun (WGS) entry which is preliminary data.</text>
</comment>
<organism evidence="2 3">
    <name type="scientific">Acanthopleuribacter pedis</name>
    <dbReference type="NCBI Taxonomy" id="442870"/>
    <lineage>
        <taxon>Bacteria</taxon>
        <taxon>Pseudomonadati</taxon>
        <taxon>Acidobacteriota</taxon>
        <taxon>Holophagae</taxon>
        <taxon>Acanthopleuribacterales</taxon>
        <taxon>Acanthopleuribacteraceae</taxon>
        <taxon>Acanthopleuribacter</taxon>
    </lineage>
</organism>
<evidence type="ECO:0000256" key="1">
    <source>
        <dbReference type="SAM" id="Phobius"/>
    </source>
</evidence>
<dbReference type="Proteomes" id="UP000664417">
    <property type="component" value="Unassembled WGS sequence"/>
</dbReference>
<dbReference type="EMBL" id="JAFREP010000013">
    <property type="protein sequence ID" value="MBO1319719.1"/>
    <property type="molecule type" value="Genomic_DNA"/>
</dbReference>
<protein>
    <submittedName>
        <fullName evidence="2">Uncharacterized protein</fullName>
    </submittedName>
</protein>
<evidence type="ECO:0000313" key="2">
    <source>
        <dbReference type="EMBL" id="MBO1319719.1"/>
    </source>
</evidence>
<accession>A0A8J7Q952</accession>
<proteinExistence type="predicted"/>
<keyword evidence="1" id="KW-0472">Membrane</keyword>
<dbReference type="RefSeq" id="WP_207859624.1">
    <property type="nucleotide sequence ID" value="NZ_JAFREP010000013.1"/>
</dbReference>
<keyword evidence="1" id="KW-0812">Transmembrane</keyword>
<sequence>MRPEPIQKDRPFFRPEAEEHRLYRHLGEIVLFRPLATRLVSLLPLAALGLVGFGLMQIELQTKYEAVTDPTPSQEMRLILAEPTQLIPGEKVEWALGDTPDRRSATVLRVETGPCAPDRAGQPCPRVVLQNDGAPPNAAPNTRVRLWTQPKPFLRMFNDTPPSS</sequence>
<dbReference type="AlphaFoldDB" id="A0A8J7Q952"/>